<reference evidence="2" key="1">
    <citation type="journal article" date="2020" name="Stud. Mycol.">
        <title>101 Dothideomycetes genomes: a test case for predicting lifestyles and emergence of pathogens.</title>
        <authorList>
            <person name="Haridas S."/>
            <person name="Albert R."/>
            <person name="Binder M."/>
            <person name="Bloem J."/>
            <person name="Labutti K."/>
            <person name="Salamov A."/>
            <person name="Andreopoulos B."/>
            <person name="Baker S."/>
            <person name="Barry K."/>
            <person name="Bills G."/>
            <person name="Bluhm B."/>
            <person name="Cannon C."/>
            <person name="Castanera R."/>
            <person name="Culley D."/>
            <person name="Daum C."/>
            <person name="Ezra D."/>
            <person name="Gonzalez J."/>
            <person name="Henrissat B."/>
            <person name="Kuo A."/>
            <person name="Liang C."/>
            <person name="Lipzen A."/>
            <person name="Lutzoni F."/>
            <person name="Magnuson J."/>
            <person name="Mondo S."/>
            <person name="Nolan M."/>
            <person name="Ohm R."/>
            <person name="Pangilinan J."/>
            <person name="Park H.-J."/>
            <person name="Ramirez L."/>
            <person name="Alfaro M."/>
            <person name="Sun H."/>
            <person name="Tritt A."/>
            <person name="Yoshinaga Y."/>
            <person name="Zwiers L.-H."/>
            <person name="Turgeon B."/>
            <person name="Goodwin S."/>
            <person name="Spatafora J."/>
            <person name="Crous P."/>
            <person name="Grigoriev I."/>
        </authorList>
    </citation>
    <scope>NUCLEOTIDE SEQUENCE</scope>
    <source>
        <strain evidence="2">CBS 122681</strain>
    </source>
</reference>
<dbReference type="Proteomes" id="UP000799324">
    <property type="component" value="Unassembled WGS sequence"/>
</dbReference>
<dbReference type="PANTHER" id="PTHR22891">
    <property type="entry name" value="EUKARYOTIC TRANSLATION INITIATION FACTOR 2C"/>
    <property type="match status" value="1"/>
</dbReference>
<dbReference type="Pfam" id="PF02171">
    <property type="entry name" value="Piwi"/>
    <property type="match status" value="1"/>
</dbReference>
<dbReference type="InterPro" id="IPR003165">
    <property type="entry name" value="Piwi"/>
</dbReference>
<proteinExistence type="predicted"/>
<name>A0A6A6TGR6_9PLEO</name>
<dbReference type="AlphaFoldDB" id="A0A6A6TGR6"/>
<dbReference type="PROSITE" id="PS50822">
    <property type="entry name" value="PIWI"/>
    <property type="match status" value="1"/>
</dbReference>
<protein>
    <submittedName>
        <fullName evidence="2">Stem cell self-renewal protein Piwi</fullName>
    </submittedName>
</protein>
<dbReference type="Gene3D" id="3.30.420.10">
    <property type="entry name" value="Ribonuclease H-like superfamily/Ribonuclease H"/>
    <property type="match status" value="1"/>
</dbReference>
<dbReference type="SMART" id="SM00950">
    <property type="entry name" value="Piwi"/>
    <property type="match status" value="1"/>
</dbReference>
<dbReference type="EMBL" id="MU004313">
    <property type="protein sequence ID" value="KAF2658626.1"/>
    <property type="molecule type" value="Genomic_DNA"/>
</dbReference>
<organism evidence="2 3">
    <name type="scientific">Lophiostoma macrostomum CBS 122681</name>
    <dbReference type="NCBI Taxonomy" id="1314788"/>
    <lineage>
        <taxon>Eukaryota</taxon>
        <taxon>Fungi</taxon>
        <taxon>Dikarya</taxon>
        <taxon>Ascomycota</taxon>
        <taxon>Pezizomycotina</taxon>
        <taxon>Dothideomycetes</taxon>
        <taxon>Pleosporomycetidae</taxon>
        <taxon>Pleosporales</taxon>
        <taxon>Lophiostomataceae</taxon>
        <taxon>Lophiostoma</taxon>
    </lineage>
</organism>
<dbReference type="InterPro" id="IPR036397">
    <property type="entry name" value="RNaseH_sf"/>
</dbReference>
<evidence type="ECO:0000313" key="2">
    <source>
        <dbReference type="EMBL" id="KAF2658626.1"/>
    </source>
</evidence>
<feature type="domain" description="Piwi" evidence="1">
    <location>
        <begin position="1"/>
        <end position="226"/>
    </location>
</feature>
<feature type="non-terminal residue" evidence="2">
    <location>
        <position position="1"/>
    </location>
</feature>
<sequence length="291" mass="33541">KIDTIILGADVTHTQKDSKVGVKSLAAVVGSVDENFGLFGGSMRSQERDQEIVDGMADMFRERLRAFHKKQNRVPTKILYYRDGVDNGQYYAVRKDEISKIRVGYQKFCREIDLSEHPDPQITCVVVTKRHRTRFYPKTPPSSNPNCIQGTCVDSGVTHPNYFDFFLQSHNPGPGTTKPTYYIAIENGMGFTATELQDFTNMLCYTYVRTTSPVGYAPPAYYADRLCDRARCYFANFLRDLDEDKSKKKSMTEAQIKEETTRLWERRFAEENQGNTHGPWHEKLNDTMFWM</sequence>
<dbReference type="InterPro" id="IPR012337">
    <property type="entry name" value="RNaseH-like_sf"/>
</dbReference>
<dbReference type="GO" id="GO:0003676">
    <property type="term" value="F:nucleic acid binding"/>
    <property type="evidence" value="ECO:0007669"/>
    <property type="project" value="InterPro"/>
</dbReference>
<feature type="non-terminal residue" evidence="2">
    <location>
        <position position="291"/>
    </location>
</feature>
<dbReference type="OrthoDB" id="10252740at2759"/>
<gene>
    <name evidence="2" type="ORF">K491DRAFT_554185</name>
</gene>
<accession>A0A6A6TGR6</accession>
<keyword evidence="3" id="KW-1185">Reference proteome</keyword>
<dbReference type="SUPFAM" id="SSF53098">
    <property type="entry name" value="Ribonuclease H-like"/>
    <property type="match status" value="1"/>
</dbReference>
<evidence type="ECO:0000259" key="1">
    <source>
        <dbReference type="PROSITE" id="PS50822"/>
    </source>
</evidence>
<evidence type="ECO:0000313" key="3">
    <source>
        <dbReference type="Proteomes" id="UP000799324"/>
    </source>
</evidence>